<evidence type="ECO:0000313" key="3">
    <source>
        <dbReference type="EMBL" id="MBB5936219.1"/>
    </source>
</evidence>
<reference evidence="3 4" key="1">
    <citation type="submission" date="2020-08" db="EMBL/GenBank/DDBJ databases">
        <title>Genomic Encyclopedia of Type Strains, Phase III (KMG-III): the genomes of soil and plant-associated and newly described type strains.</title>
        <authorList>
            <person name="Whitman W."/>
        </authorList>
    </citation>
    <scope>NUCLEOTIDE SEQUENCE [LARGE SCALE GENOMIC DNA]</scope>
    <source>
        <strain evidence="3 4">CECT 8305</strain>
    </source>
</reference>
<protein>
    <recommendedName>
        <fullName evidence="5">Small hydrophobic protein</fullName>
    </recommendedName>
</protein>
<name>A0A7W9QA64_9ACTN</name>
<dbReference type="EMBL" id="JACHJL010000007">
    <property type="protein sequence ID" value="MBB5936219.1"/>
    <property type="molecule type" value="Genomic_DNA"/>
</dbReference>
<accession>A0A7W9QA64</accession>
<keyword evidence="4" id="KW-1185">Reference proteome</keyword>
<keyword evidence="2" id="KW-0812">Transmembrane</keyword>
<gene>
    <name evidence="3" type="ORF">FHS42_003294</name>
</gene>
<dbReference type="AlphaFoldDB" id="A0A7W9QA64"/>
<dbReference type="Proteomes" id="UP000588098">
    <property type="component" value="Unassembled WGS sequence"/>
</dbReference>
<sequence>MSDPRPRSEHAPSSRPAAGETPADQPVHQPTDAPTDPPNNQPNNQPAHRLGPETGTDGAHSADSTNSADGGARSKVMNEEDRAPWGLTIRVSFYLVGVHIFAAFLFLLFQLGAK</sequence>
<keyword evidence="2" id="KW-0472">Membrane</keyword>
<dbReference type="RefSeq" id="WP_246494841.1">
    <property type="nucleotide sequence ID" value="NZ_JACHJL010000007.1"/>
</dbReference>
<evidence type="ECO:0008006" key="5">
    <source>
        <dbReference type="Google" id="ProtNLM"/>
    </source>
</evidence>
<dbReference type="InterPro" id="IPR046129">
    <property type="entry name" value="DUF6126"/>
</dbReference>
<evidence type="ECO:0000256" key="2">
    <source>
        <dbReference type="SAM" id="Phobius"/>
    </source>
</evidence>
<dbReference type="Pfam" id="PF19621">
    <property type="entry name" value="DUF6126"/>
    <property type="match status" value="1"/>
</dbReference>
<keyword evidence="2" id="KW-1133">Transmembrane helix</keyword>
<evidence type="ECO:0000256" key="1">
    <source>
        <dbReference type="SAM" id="MobiDB-lite"/>
    </source>
</evidence>
<feature type="compositionally biased region" description="Basic and acidic residues" evidence="1">
    <location>
        <begin position="1"/>
        <end position="12"/>
    </location>
</feature>
<feature type="transmembrane region" description="Helical" evidence="2">
    <location>
        <begin position="91"/>
        <end position="113"/>
    </location>
</feature>
<proteinExistence type="predicted"/>
<evidence type="ECO:0000313" key="4">
    <source>
        <dbReference type="Proteomes" id="UP000588098"/>
    </source>
</evidence>
<feature type="region of interest" description="Disordered" evidence="1">
    <location>
        <begin position="1"/>
        <end position="82"/>
    </location>
</feature>
<organism evidence="3 4">
    <name type="scientific">Streptomyces zagrosensis</name>
    <dbReference type="NCBI Taxonomy" id="1042984"/>
    <lineage>
        <taxon>Bacteria</taxon>
        <taxon>Bacillati</taxon>
        <taxon>Actinomycetota</taxon>
        <taxon>Actinomycetes</taxon>
        <taxon>Kitasatosporales</taxon>
        <taxon>Streptomycetaceae</taxon>
        <taxon>Streptomyces</taxon>
    </lineage>
</organism>
<comment type="caution">
    <text evidence="3">The sequence shown here is derived from an EMBL/GenBank/DDBJ whole genome shotgun (WGS) entry which is preliminary data.</text>
</comment>